<evidence type="ECO:0000313" key="2">
    <source>
        <dbReference type="EMBL" id="KKN55682.1"/>
    </source>
</evidence>
<protein>
    <submittedName>
        <fullName evidence="2">Uncharacterized protein</fullName>
    </submittedName>
</protein>
<dbReference type="AlphaFoldDB" id="A0A0F9S0B6"/>
<gene>
    <name evidence="2" type="ORF">LCGC14_0579840</name>
</gene>
<feature type="transmembrane region" description="Helical" evidence="1">
    <location>
        <begin position="12"/>
        <end position="32"/>
    </location>
</feature>
<sequence>MRELIEHPVRASIVIVGGSALIVIAILIIVAVCS</sequence>
<proteinExistence type="predicted"/>
<dbReference type="EMBL" id="LAZR01000875">
    <property type="protein sequence ID" value="KKN55682.1"/>
    <property type="molecule type" value="Genomic_DNA"/>
</dbReference>
<name>A0A0F9S0B6_9ZZZZ</name>
<organism evidence="2">
    <name type="scientific">marine sediment metagenome</name>
    <dbReference type="NCBI Taxonomy" id="412755"/>
    <lineage>
        <taxon>unclassified sequences</taxon>
        <taxon>metagenomes</taxon>
        <taxon>ecological metagenomes</taxon>
    </lineage>
</organism>
<keyword evidence="1" id="KW-1133">Transmembrane helix</keyword>
<comment type="caution">
    <text evidence="2">The sequence shown here is derived from an EMBL/GenBank/DDBJ whole genome shotgun (WGS) entry which is preliminary data.</text>
</comment>
<keyword evidence="1" id="KW-0812">Transmembrane</keyword>
<evidence type="ECO:0000256" key="1">
    <source>
        <dbReference type="SAM" id="Phobius"/>
    </source>
</evidence>
<reference evidence="2" key="1">
    <citation type="journal article" date="2015" name="Nature">
        <title>Complex archaea that bridge the gap between prokaryotes and eukaryotes.</title>
        <authorList>
            <person name="Spang A."/>
            <person name="Saw J.H."/>
            <person name="Jorgensen S.L."/>
            <person name="Zaremba-Niedzwiedzka K."/>
            <person name="Martijn J."/>
            <person name="Lind A.E."/>
            <person name="van Eijk R."/>
            <person name="Schleper C."/>
            <person name="Guy L."/>
            <person name="Ettema T.J."/>
        </authorList>
    </citation>
    <scope>NUCLEOTIDE SEQUENCE</scope>
</reference>
<keyword evidence="1" id="KW-0472">Membrane</keyword>
<accession>A0A0F9S0B6</accession>